<keyword evidence="2" id="KW-1133">Transmembrane helix</keyword>
<keyword evidence="4" id="KW-1185">Reference proteome</keyword>
<evidence type="ECO:0000313" key="5">
    <source>
        <dbReference type="WBParaSite" id="BPAG_0000282301-mRNA-1"/>
    </source>
</evidence>
<evidence type="ECO:0000256" key="1">
    <source>
        <dbReference type="SAM" id="MobiDB-lite"/>
    </source>
</evidence>
<evidence type="ECO:0000313" key="4">
    <source>
        <dbReference type="Proteomes" id="UP000278627"/>
    </source>
</evidence>
<feature type="region of interest" description="Disordered" evidence="1">
    <location>
        <begin position="1"/>
        <end position="22"/>
    </location>
</feature>
<accession>A0A0N4T3P3</accession>
<name>A0A0N4T3P3_BRUPA</name>
<dbReference type="Proteomes" id="UP000278627">
    <property type="component" value="Unassembled WGS sequence"/>
</dbReference>
<organism evidence="5">
    <name type="scientific">Brugia pahangi</name>
    <name type="common">Filarial nematode worm</name>
    <dbReference type="NCBI Taxonomy" id="6280"/>
    <lineage>
        <taxon>Eukaryota</taxon>
        <taxon>Metazoa</taxon>
        <taxon>Ecdysozoa</taxon>
        <taxon>Nematoda</taxon>
        <taxon>Chromadorea</taxon>
        <taxon>Rhabditida</taxon>
        <taxon>Spirurina</taxon>
        <taxon>Spiruromorpha</taxon>
        <taxon>Filarioidea</taxon>
        <taxon>Onchocercidae</taxon>
        <taxon>Brugia</taxon>
    </lineage>
</organism>
<reference evidence="5" key="1">
    <citation type="submission" date="2017-02" db="UniProtKB">
        <authorList>
            <consortium name="WormBaseParasite"/>
        </authorList>
    </citation>
    <scope>IDENTIFICATION</scope>
</reference>
<evidence type="ECO:0000313" key="3">
    <source>
        <dbReference type="EMBL" id="VDN83979.1"/>
    </source>
</evidence>
<protein>
    <submittedName>
        <fullName evidence="5">Pecanex-like protein</fullName>
    </submittedName>
</protein>
<gene>
    <name evidence="3" type="ORF">BPAG_LOCUS2793</name>
</gene>
<keyword evidence="2" id="KW-0472">Membrane</keyword>
<reference evidence="3 4" key="2">
    <citation type="submission" date="2018-11" db="EMBL/GenBank/DDBJ databases">
        <authorList>
            <consortium name="Pathogen Informatics"/>
        </authorList>
    </citation>
    <scope>NUCLEOTIDE SEQUENCE [LARGE SCALE GENOMIC DNA]</scope>
</reference>
<feature type="compositionally biased region" description="Polar residues" evidence="1">
    <location>
        <begin position="8"/>
        <end position="21"/>
    </location>
</feature>
<evidence type="ECO:0000256" key="2">
    <source>
        <dbReference type="SAM" id="Phobius"/>
    </source>
</evidence>
<dbReference type="WBParaSite" id="BPAG_0000282301-mRNA-1">
    <property type="protein sequence ID" value="BPAG_0000282301-mRNA-1"/>
    <property type="gene ID" value="BPAG_0000282301"/>
</dbReference>
<keyword evidence="2" id="KW-0812">Transmembrane</keyword>
<dbReference type="AlphaFoldDB" id="A0A0N4T3P3"/>
<sequence length="97" mass="10627">MDADMQTPLDSATPSPLPSSKNIKKAIPTLDFETVGSDMVGREQRLGFQERINLILDRECTPILYVYFAGTAVLGVITVGIIVIIGLQCNWNFVAVE</sequence>
<proteinExistence type="predicted"/>
<feature type="transmembrane region" description="Helical" evidence="2">
    <location>
        <begin position="64"/>
        <end position="87"/>
    </location>
</feature>
<dbReference type="EMBL" id="UZAD01000518">
    <property type="protein sequence ID" value="VDN83979.1"/>
    <property type="molecule type" value="Genomic_DNA"/>
</dbReference>